<dbReference type="InterPro" id="IPR010180">
    <property type="entry name" value="CRISPR-assoc_prot_CXXC-CXXC"/>
</dbReference>
<comment type="caution">
    <text evidence="1">The sequence shown here is derived from an EMBL/GenBank/DDBJ whole genome shotgun (WGS) entry which is preliminary data.</text>
</comment>
<organism evidence="1 2">
    <name type="scientific">Laceyella sediminis</name>
    <dbReference type="NCBI Taxonomy" id="573074"/>
    <lineage>
        <taxon>Bacteria</taxon>
        <taxon>Bacillati</taxon>
        <taxon>Bacillota</taxon>
        <taxon>Bacilli</taxon>
        <taxon>Bacillales</taxon>
        <taxon>Thermoactinomycetaceae</taxon>
        <taxon>Laceyella</taxon>
    </lineage>
</organism>
<evidence type="ECO:0000313" key="2">
    <source>
        <dbReference type="Proteomes" id="UP000238836"/>
    </source>
</evidence>
<name>A0ABX5EMQ4_9BACL</name>
<evidence type="ECO:0000313" key="1">
    <source>
        <dbReference type="EMBL" id="PRZ13595.1"/>
    </source>
</evidence>
<gene>
    <name evidence="1" type="ORF">CLV36_10892</name>
</gene>
<dbReference type="EMBL" id="PVTZ01000008">
    <property type="protein sequence ID" value="PRZ13595.1"/>
    <property type="molecule type" value="Genomic_DNA"/>
</dbReference>
<keyword evidence="2" id="KW-1185">Reference proteome</keyword>
<dbReference type="NCBIfam" id="TIGR01908">
    <property type="entry name" value="cas_CXXC_CXXC"/>
    <property type="match status" value="2"/>
</dbReference>
<dbReference type="Proteomes" id="UP000238836">
    <property type="component" value="Unassembled WGS sequence"/>
</dbReference>
<protein>
    <submittedName>
        <fullName evidence="1">CRISPR-associated protein Cas8b1/Cst1 subtype I-B</fullName>
    </submittedName>
</protein>
<dbReference type="RefSeq" id="WP_106342677.1">
    <property type="nucleotide sequence ID" value="NZ_PVTZ01000008.1"/>
</dbReference>
<proteinExistence type="predicted"/>
<sequence>MKHIYLDEWFVNAGILGFKKVLDHYAEPSQYQVGRHSIKLDPSLFETFAPHFFEVLIQKYSKREQDRIRLEKHLEYARNSTYFSSNVERISHTIKLTKGKLKKAPFAEGILEHVDQLLDGIKKLKKEPDHGQLSLYVSQYLDILSHPDVHDFLTINYIRSVLGGLFGQPSFLNPSFKGTKQDFIQKFHADYVQPVIEECQFLDWLQLVPSVQLLSQLKEKKKDKSLSKIQKDLTKVAIFQVQSIGRVIPCSVQSEWMGSIRFEEMMFSPLGLSLKNENISWDSKGTPLISYMTRLLLFCSSIAFTYYQKKISNSRLTDQEYVSTYAFVNLDDSIQNLEHANAQFEYKRDSDNPYSELVYDLLLSTQEVATFSLQNIFFVELSNEGKNSKLHYFHVPKKLARFFKDEALEIRKIKDKGFKYLFIDEILKRKDPIHLIANHLRNQIQQEKPAKDCLEALLSRRRLHCHLRSEGTLPDKKLKFLYMEGMNVAKRFRDESKENQLQGISYRLLNACKAGNRQLFMDILMRMYMSSRREIPTLFLNVLHQKDLDFVEVGYSFLSGLQAKSDSREKLEEEKANE</sequence>
<reference evidence="1 2" key="1">
    <citation type="submission" date="2018-03" db="EMBL/GenBank/DDBJ databases">
        <title>Genomic Encyclopedia of Archaeal and Bacterial Type Strains, Phase II (KMG-II): from individual species to whole genera.</title>
        <authorList>
            <person name="Goeker M."/>
        </authorList>
    </citation>
    <scope>NUCLEOTIDE SEQUENCE [LARGE SCALE GENOMIC DNA]</scope>
    <source>
        <strain evidence="1 2">RHA1</strain>
    </source>
</reference>
<accession>A0ABX5EMQ4</accession>